<organism evidence="2 3">
    <name type="scientific">Colletotrichum higginsianum (strain IMI 349063)</name>
    <name type="common">Crucifer anthracnose fungus</name>
    <dbReference type="NCBI Taxonomy" id="759273"/>
    <lineage>
        <taxon>Eukaryota</taxon>
        <taxon>Fungi</taxon>
        <taxon>Dikarya</taxon>
        <taxon>Ascomycota</taxon>
        <taxon>Pezizomycotina</taxon>
        <taxon>Sordariomycetes</taxon>
        <taxon>Hypocreomycetidae</taxon>
        <taxon>Glomerellales</taxon>
        <taxon>Glomerellaceae</taxon>
        <taxon>Colletotrichum</taxon>
        <taxon>Colletotrichum destructivum species complex</taxon>
    </lineage>
</organism>
<dbReference type="AlphaFoldDB" id="H1VBS2"/>
<feature type="region of interest" description="Disordered" evidence="1">
    <location>
        <begin position="1"/>
        <end position="20"/>
    </location>
</feature>
<feature type="non-terminal residue" evidence="2">
    <location>
        <position position="1"/>
    </location>
</feature>
<dbReference type="Proteomes" id="UP000007174">
    <property type="component" value="Unassembled WGS sequence"/>
</dbReference>
<dbReference type="EMBL" id="CACQ02002574">
    <property type="protein sequence ID" value="CCF37675.1"/>
    <property type="molecule type" value="Genomic_DNA"/>
</dbReference>
<reference evidence="3" key="1">
    <citation type="journal article" date="2012" name="Nat. Genet.">
        <title>Lifestyle transitions in plant pathogenic Colletotrichum fungi deciphered by genome and transcriptome analyses.</title>
        <authorList>
            <person name="O'Connell R.J."/>
            <person name="Thon M.R."/>
            <person name="Hacquard S."/>
            <person name="Amyotte S.G."/>
            <person name="Kleemann J."/>
            <person name="Torres M.F."/>
            <person name="Damm U."/>
            <person name="Buiate E.A."/>
            <person name="Epstein L."/>
            <person name="Alkan N."/>
            <person name="Altmueller J."/>
            <person name="Alvarado-Balderrama L."/>
            <person name="Bauser C.A."/>
            <person name="Becker C."/>
            <person name="Birren B.W."/>
            <person name="Chen Z."/>
            <person name="Choi J."/>
            <person name="Crouch J.A."/>
            <person name="Duvick J.P."/>
            <person name="Farman M.A."/>
            <person name="Gan P."/>
            <person name="Heiman D."/>
            <person name="Henrissat B."/>
            <person name="Howard R.J."/>
            <person name="Kabbage M."/>
            <person name="Koch C."/>
            <person name="Kracher B."/>
            <person name="Kubo Y."/>
            <person name="Law A.D."/>
            <person name="Lebrun M.-H."/>
            <person name="Lee Y.-H."/>
            <person name="Miyara I."/>
            <person name="Moore N."/>
            <person name="Neumann U."/>
            <person name="Nordstroem K."/>
            <person name="Panaccione D.G."/>
            <person name="Panstruga R."/>
            <person name="Place M."/>
            <person name="Proctor R.H."/>
            <person name="Prusky D."/>
            <person name="Rech G."/>
            <person name="Reinhardt R."/>
            <person name="Rollins J.A."/>
            <person name="Rounsley S."/>
            <person name="Schardl C.L."/>
            <person name="Schwartz D.C."/>
            <person name="Shenoy N."/>
            <person name="Shirasu K."/>
            <person name="Sikhakolli U.R."/>
            <person name="Stueber K."/>
            <person name="Sukno S.A."/>
            <person name="Sweigard J.A."/>
            <person name="Takano Y."/>
            <person name="Takahara H."/>
            <person name="Trail F."/>
            <person name="van der Does H.C."/>
            <person name="Voll L.M."/>
            <person name="Will I."/>
            <person name="Young S."/>
            <person name="Zeng Q."/>
            <person name="Zhang J."/>
            <person name="Zhou S."/>
            <person name="Dickman M.B."/>
            <person name="Schulze-Lefert P."/>
            <person name="Ver Loren van Themaat E."/>
            <person name="Ma L.-J."/>
            <person name="Vaillancourt L.J."/>
        </authorList>
    </citation>
    <scope>NUCLEOTIDE SEQUENCE [LARGE SCALE GENOMIC DNA]</scope>
    <source>
        <strain evidence="3">IMI 349063</strain>
    </source>
</reference>
<gene>
    <name evidence="2" type="ORF">CH063_08952</name>
</gene>
<proteinExistence type="predicted"/>
<evidence type="ECO:0000256" key="1">
    <source>
        <dbReference type="SAM" id="MobiDB-lite"/>
    </source>
</evidence>
<evidence type="ECO:0000313" key="2">
    <source>
        <dbReference type="EMBL" id="CCF37675.1"/>
    </source>
</evidence>
<accession>H1VBS2</accession>
<evidence type="ECO:0000313" key="3">
    <source>
        <dbReference type="Proteomes" id="UP000007174"/>
    </source>
</evidence>
<name>H1VBS2_COLHI</name>
<protein>
    <submittedName>
        <fullName evidence="2">Uncharacterized protein</fullName>
    </submittedName>
</protein>
<sequence length="105" mass="11565">MGTFADTAAPASRTSQEKHRADVASCFNASEPEQYLHGERPHTTVPPRPGLRLQLYSPKCCCPERFVVEFESQGCSSAILLRMSSSHRKSSSSAYIFADINSDLL</sequence>
<dbReference type="HOGENOM" id="CLU_2242873_0_0_1"/>